<accession>V7IRD2</accession>
<name>V7IRD2_SALET</name>
<gene>
    <name evidence="1" type="ORF">A628_02147</name>
</gene>
<organism evidence="1 2">
    <name type="scientific">Salmonella enterica subsp. enterica serovar Cubana str. 76814</name>
    <dbReference type="NCBI Taxonomy" id="1192560"/>
    <lineage>
        <taxon>Bacteria</taxon>
        <taxon>Pseudomonadati</taxon>
        <taxon>Pseudomonadota</taxon>
        <taxon>Gammaproteobacteria</taxon>
        <taxon>Enterobacterales</taxon>
        <taxon>Enterobacteriaceae</taxon>
        <taxon>Salmonella</taxon>
    </lineage>
</organism>
<proteinExistence type="predicted"/>
<protein>
    <submittedName>
        <fullName evidence="1">Uncharacterized protein</fullName>
    </submittedName>
</protein>
<sequence length="39" mass="4120">MDSGQGYLMAVSDSLRCCCVGGYPVVIGGLARPETGNWR</sequence>
<dbReference type="AlphaFoldDB" id="V7IRD2"/>
<evidence type="ECO:0000313" key="2">
    <source>
        <dbReference type="Proteomes" id="UP000018534"/>
    </source>
</evidence>
<dbReference type="HOGENOM" id="CLU_3316636_0_0_6"/>
<reference evidence="1 2" key="1">
    <citation type="journal article" date="2014" name="Genome Announc.">
        <title>Whole-Genome Sequencing of Salmonella enterica subsp. enterica Serovar Cubana Strains Isolated from Agricultural Sources.</title>
        <authorList>
            <person name="Benahmed F.H."/>
            <person name="Gopinath G.R."/>
            <person name="Wang H."/>
            <person name="Jean-Gilles Beaubrun J."/>
            <person name="Grim C."/>
            <person name="Cheng C.M."/>
            <person name="McClelland M."/>
            <person name="Ayers S."/>
            <person name="Abbott J."/>
            <person name="Desai P."/>
            <person name="Frye J.G."/>
            <person name="Weinstock G."/>
            <person name="Hammack T.S."/>
            <person name="Hanes D.E."/>
            <person name="Rasmussen M.A."/>
            <person name="Davidson M.K."/>
        </authorList>
    </citation>
    <scope>NUCLEOTIDE SEQUENCE [LARGE SCALE GENOMIC DNA]</scope>
    <source>
        <strain evidence="1">76814</strain>
    </source>
</reference>
<comment type="caution">
    <text evidence="1">The sequence shown here is derived from an EMBL/GenBank/DDBJ whole genome shotgun (WGS) entry which is preliminary data.</text>
</comment>
<dbReference type="EMBL" id="AZGR01000043">
    <property type="protein sequence ID" value="ETA87841.1"/>
    <property type="molecule type" value="Genomic_DNA"/>
</dbReference>
<evidence type="ECO:0000313" key="1">
    <source>
        <dbReference type="EMBL" id="ETA87841.1"/>
    </source>
</evidence>
<dbReference type="Proteomes" id="UP000018534">
    <property type="component" value="Unassembled WGS sequence"/>
</dbReference>